<dbReference type="FunFam" id="3.40.50.10380:FF:000003">
    <property type="entry name" value="NADP-dependent malic enzyme"/>
    <property type="match status" value="1"/>
</dbReference>
<feature type="domain" description="Malic enzyme N-terminal" evidence="9">
    <location>
        <begin position="17"/>
        <end position="150"/>
    </location>
</feature>
<accession>A0A117M622</accession>
<dbReference type="InterPro" id="IPR046346">
    <property type="entry name" value="Aminoacid_DH-like_N_sf"/>
</dbReference>
<comment type="cofactor">
    <cofactor evidence="1">
        <name>Mn(2+)</name>
        <dbReference type="ChEBI" id="CHEBI:29035"/>
    </cofactor>
</comment>
<feature type="binding site" evidence="7">
    <location>
        <position position="161"/>
    </location>
    <ligand>
        <name>a divalent metal cation</name>
        <dbReference type="ChEBI" id="CHEBI:60240"/>
    </ligand>
</feature>
<gene>
    <name evidence="10" type="ORF">XE03_1589</name>
</gene>
<dbReference type="AlphaFoldDB" id="A0A117M622"/>
<dbReference type="PROSITE" id="PS00331">
    <property type="entry name" value="MALIC_ENZYMES"/>
    <property type="match status" value="1"/>
</dbReference>
<dbReference type="InterPro" id="IPR012302">
    <property type="entry name" value="Malic_NAD-bd"/>
</dbReference>
<sequence length="421" mass="47543">MKNLKEKSLKYHSSPTGGKIEIRIKKDCDSIENLSLAYTPGVAFPSLEIEKDKNLSYRYTNRKNLVGVISNGTAVLGLGDVGPYASKPVMEGKSVLFKRFAFIDAFDIEISEKDPDRFIDIVKSLEPTFGGINLEDIKGPECFYIEEKLVEKMDIPVFHDDQHGTGIIATAGLLNACELVNKDLKDIKLVVSGAGAAALPVLKMFLKVGVSLKNIFVFDKYGMLHKKRKDLTKYNRIFAKEKESKMEEVIEGADMFLGLSTKGVLKKGMLKKMAKDPIVFALANPDPEIDYHNAIDTRKDVIIATGRSDYPNQINNVLGFPYIFRGVLDCGAKKISDRMKLEAARSLASLAKKNVPEYIKKMYKEDLKFSKRYLIPKPFDRRVFVEESYAVLKSAVEEKLNRIDVDPSNYKRGLKRWLKRF</sequence>
<dbReference type="EMBL" id="LGGX01000022">
    <property type="protein sequence ID" value="KUK86334.1"/>
    <property type="molecule type" value="Genomic_DNA"/>
</dbReference>
<dbReference type="Gene3D" id="3.40.50.720">
    <property type="entry name" value="NAD(P)-binding Rossmann-like Domain"/>
    <property type="match status" value="1"/>
</dbReference>
<dbReference type="InterPro" id="IPR051674">
    <property type="entry name" value="Malate_Decarboxylase"/>
</dbReference>
<evidence type="ECO:0000256" key="6">
    <source>
        <dbReference type="PIRSR" id="PIRSR000106-2"/>
    </source>
</evidence>
<dbReference type="Gene3D" id="3.40.50.10380">
    <property type="entry name" value="Malic enzyme, N-terminal domain"/>
    <property type="match status" value="1"/>
</dbReference>
<dbReference type="PANTHER" id="PTHR43237:SF4">
    <property type="entry name" value="NADP-DEPENDENT MALIC ENZYME"/>
    <property type="match status" value="1"/>
</dbReference>
<dbReference type="PATRIC" id="fig|1635277.3.peg.951"/>
<dbReference type="InterPro" id="IPR012301">
    <property type="entry name" value="Malic_N_dom"/>
</dbReference>
<dbReference type="PIRSF" id="PIRSF000106">
    <property type="entry name" value="ME"/>
    <property type="match status" value="1"/>
</dbReference>
<comment type="caution">
    <text evidence="10">The sequence shown here is derived from an EMBL/GenBank/DDBJ whole genome shotgun (WGS) entry which is preliminary data.</text>
</comment>
<dbReference type="GO" id="GO:0016616">
    <property type="term" value="F:oxidoreductase activity, acting on the CH-OH group of donors, NAD or NADP as acceptor"/>
    <property type="evidence" value="ECO:0007669"/>
    <property type="project" value="InterPro"/>
</dbReference>
<evidence type="ECO:0000256" key="5">
    <source>
        <dbReference type="PIRSR" id="PIRSR000106-1"/>
    </source>
</evidence>
<dbReference type="SUPFAM" id="SSF53223">
    <property type="entry name" value="Aminoacid dehydrogenase-like, N-terminal domain"/>
    <property type="match status" value="1"/>
</dbReference>
<dbReference type="FunFam" id="3.40.50.720:FF:000095">
    <property type="entry name" value="NADP-dependent malic enzyme"/>
    <property type="match status" value="1"/>
</dbReference>
<feature type="binding site" evidence="7">
    <location>
        <position position="135"/>
    </location>
    <ligand>
        <name>a divalent metal cation</name>
        <dbReference type="ChEBI" id="CHEBI:60240"/>
    </ligand>
</feature>
<dbReference type="SMART" id="SM00919">
    <property type="entry name" value="Malic_M"/>
    <property type="match status" value="1"/>
</dbReference>
<comment type="cofactor">
    <cofactor evidence="7">
        <name>Mg(2+)</name>
        <dbReference type="ChEBI" id="CHEBI:18420"/>
    </cofactor>
    <cofactor evidence="7">
        <name>Mn(2+)</name>
        <dbReference type="ChEBI" id="CHEBI:29035"/>
    </cofactor>
    <text evidence="7">Divalent metal cations. Prefers magnesium or manganese.</text>
</comment>
<feature type="binding site" evidence="6">
    <location>
        <position position="284"/>
    </location>
    <ligand>
        <name>(S)-malate</name>
        <dbReference type="ChEBI" id="CHEBI:15589"/>
    </ligand>
</feature>
<feature type="binding site" evidence="6">
    <location>
        <position position="315"/>
    </location>
    <ligand>
        <name>(S)-malate</name>
        <dbReference type="ChEBI" id="CHEBI:15589"/>
    </ligand>
</feature>
<keyword evidence="3 7" id="KW-0479">Metal-binding</keyword>
<evidence type="ECO:0000256" key="7">
    <source>
        <dbReference type="PIRSR" id="PIRSR000106-3"/>
    </source>
</evidence>
<organism evidence="10 11">
    <name type="scientific">candidate division TA06 bacterium 34_109</name>
    <dbReference type="NCBI Taxonomy" id="1635277"/>
    <lineage>
        <taxon>Bacteria</taxon>
        <taxon>Bacteria division TA06</taxon>
    </lineage>
</organism>
<evidence type="ECO:0000256" key="3">
    <source>
        <dbReference type="ARBA" id="ARBA00022723"/>
    </source>
</evidence>
<dbReference type="InterPro" id="IPR036291">
    <property type="entry name" value="NAD(P)-bd_dom_sf"/>
</dbReference>
<dbReference type="InterPro" id="IPR015884">
    <property type="entry name" value="Malic_enzyme_CS"/>
</dbReference>
<feature type="active site" description="Proton acceptor" evidence="5">
    <location>
        <position position="93"/>
    </location>
</feature>
<dbReference type="InterPro" id="IPR001891">
    <property type="entry name" value="Malic_OxRdtase"/>
</dbReference>
<dbReference type="GO" id="GO:0051287">
    <property type="term" value="F:NAD binding"/>
    <property type="evidence" value="ECO:0007669"/>
    <property type="project" value="InterPro"/>
</dbReference>
<protein>
    <submittedName>
        <fullName evidence="10">NADP-dependent malic enzyme</fullName>
    </submittedName>
</protein>
<evidence type="ECO:0000256" key="2">
    <source>
        <dbReference type="ARBA" id="ARBA00008785"/>
    </source>
</evidence>
<dbReference type="GO" id="GO:0004470">
    <property type="term" value="F:malic enzyme activity"/>
    <property type="evidence" value="ECO:0007669"/>
    <property type="project" value="InterPro"/>
</dbReference>
<evidence type="ECO:0000313" key="10">
    <source>
        <dbReference type="EMBL" id="KUK86334.1"/>
    </source>
</evidence>
<evidence type="ECO:0000256" key="4">
    <source>
        <dbReference type="ARBA" id="ARBA00023002"/>
    </source>
</evidence>
<dbReference type="Pfam" id="PF00390">
    <property type="entry name" value="malic"/>
    <property type="match status" value="1"/>
</dbReference>
<dbReference type="SUPFAM" id="SSF51735">
    <property type="entry name" value="NAD(P)-binding Rossmann-fold domains"/>
    <property type="match status" value="1"/>
</dbReference>
<name>A0A117M622_UNCT6</name>
<dbReference type="PANTHER" id="PTHR43237">
    <property type="entry name" value="NADP-DEPENDENT MALIC ENZYME"/>
    <property type="match status" value="1"/>
</dbReference>
<dbReference type="CDD" id="cd05311">
    <property type="entry name" value="NAD_bind_2_malic_enz"/>
    <property type="match status" value="1"/>
</dbReference>
<keyword evidence="4" id="KW-0560">Oxidoreductase</keyword>
<dbReference type="GO" id="GO:0046872">
    <property type="term" value="F:metal ion binding"/>
    <property type="evidence" value="ECO:0007669"/>
    <property type="project" value="UniProtKB-KW"/>
</dbReference>
<feature type="active site" description="Proton donor" evidence="5">
    <location>
        <position position="38"/>
    </location>
</feature>
<feature type="binding site" evidence="7">
    <location>
        <position position="136"/>
    </location>
    <ligand>
        <name>a divalent metal cation</name>
        <dbReference type="ChEBI" id="CHEBI:60240"/>
    </ligand>
</feature>
<evidence type="ECO:0000313" key="11">
    <source>
        <dbReference type="Proteomes" id="UP000053467"/>
    </source>
</evidence>
<dbReference type="SMART" id="SM01274">
    <property type="entry name" value="malic"/>
    <property type="match status" value="1"/>
</dbReference>
<feature type="domain" description="Malic enzyme NAD-binding" evidence="8">
    <location>
        <begin position="162"/>
        <end position="396"/>
    </location>
</feature>
<evidence type="ECO:0000259" key="9">
    <source>
        <dbReference type="SMART" id="SM01274"/>
    </source>
</evidence>
<dbReference type="Pfam" id="PF03949">
    <property type="entry name" value="Malic_M"/>
    <property type="match status" value="1"/>
</dbReference>
<reference evidence="11" key="1">
    <citation type="journal article" date="2015" name="MBio">
        <title>Genome-Resolved Metagenomic Analysis Reveals Roles for Candidate Phyla and Other Microbial Community Members in Biogeochemical Transformations in Oil Reservoirs.</title>
        <authorList>
            <person name="Hu P."/>
            <person name="Tom L."/>
            <person name="Singh A."/>
            <person name="Thomas B.C."/>
            <person name="Baker B.J."/>
            <person name="Piceno Y.M."/>
            <person name="Andersen G.L."/>
            <person name="Banfield J.F."/>
        </authorList>
    </citation>
    <scope>NUCLEOTIDE SEQUENCE [LARGE SCALE GENOMIC DNA]</scope>
</reference>
<dbReference type="InterPro" id="IPR045213">
    <property type="entry name" value="Malic_NAD-bd_bact_type"/>
</dbReference>
<evidence type="ECO:0000259" key="8">
    <source>
        <dbReference type="SMART" id="SM00919"/>
    </source>
</evidence>
<comment type="similarity">
    <text evidence="2">Belongs to the malic enzymes family.</text>
</comment>
<evidence type="ECO:0000256" key="1">
    <source>
        <dbReference type="ARBA" id="ARBA00001936"/>
    </source>
</evidence>
<proteinExistence type="inferred from homology"/>
<dbReference type="InterPro" id="IPR037062">
    <property type="entry name" value="Malic_N_dom_sf"/>
</dbReference>
<dbReference type="Proteomes" id="UP000053467">
    <property type="component" value="Unassembled WGS sequence"/>
</dbReference>